<evidence type="ECO:0000313" key="2">
    <source>
        <dbReference type="EMBL" id="KYO40149.1"/>
    </source>
</evidence>
<accession>A0A151NU99</accession>
<feature type="region of interest" description="Disordered" evidence="1">
    <location>
        <begin position="66"/>
        <end position="94"/>
    </location>
</feature>
<gene>
    <name evidence="2" type="ORF">Y1Q_0022082</name>
</gene>
<dbReference type="AlphaFoldDB" id="A0A151NU99"/>
<evidence type="ECO:0000313" key="3">
    <source>
        <dbReference type="Proteomes" id="UP000050525"/>
    </source>
</evidence>
<comment type="caution">
    <text evidence="2">The sequence shown here is derived from an EMBL/GenBank/DDBJ whole genome shotgun (WGS) entry which is preliminary data.</text>
</comment>
<name>A0A151NU99_ALLMI</name>
<evidence type="ECO:0000256" key="1">
    <source>
        <dbReference type="SAM" id="MobiDB-lite"/>
    </source>
</evidence>
<keyword evidence="3" id="KW-1185">Reference proteome</keyword>
<dbReference type="Proteomes" id="UP000050525">
    <property type="component" value="Unassembled WGS sequence"/>
</dbReference>
<dbReference type="EMBL" id="AKHW03002075">
    <property type="protein sequence ID" value="KYO40149.1"/>
    <property type="molecule type" value="Genomic_DNA"/>
</dbReference>
<sequence>MEETYVFSREIKDEIQREKKLLSCAPLRQLSKDNGMISQSFKLVASLPAKVRLVLHVLTGKADGHQTEVEQNKSVKEIAGDPDEKVSARGNLLS</sequence>
<protein>
    <submittedName>
        <fullName evidence="2">Uncharacterized protein</fullName>
    </submittedName>
</protein>
<proteinExistence type="predicted"/>
<organism evidence="2 3">
    <name type="scientific">Alligator mississippiensis</name>
    <name type="common">American alligator</name>
    <dbReference type="NCBI Taxonomy" id="8496"/>
    <lineage>
        <taxon>Eukaryota</taxon>
        <taxon>Metazoa</taxon>
        <taxon>Chordata</taxon>
        <taxon>Craniata</taxon>
        <taxon>Vertebrata</taxon>
        <taxon>Euteleostomi</taxon>
        <taxon>Archelosauria</taxon>
        <taxon>Archosauria</taxon>
        <taxon>Crocodylia</taxon>
        <taxon>Alligatoridae</taxon>
        <taxon>Alligatorinae</taxon>
        <taxon>Alligator</taxon>
    </lineage>
</organism>
<reference evidence="2 3" key="1">
    <citation type="journal article" date="2012" name="Genome Biol.">
        <title>Sequencing three crocodilian genomes to illuminate the evolution of archosaurs and amniotes.</title>
        <authorList>
            <person name="St John J.A."/>
            <person name="Braun E.L."/>
            <person name="Isberg S.R."/>
            <person name="Miles L.G."/>
            <person name="Chong A.Y."/>
            <person name="Gongora J."/>
            <person name="Dalzell P."/>
            <person name="Moran C."/>
            <person name="Bed'hom B."/>
            <person name="Abzhanov A."/>
            <person name="Burgess S.C."/>
            <person name="Cooksey A.M."/>
            <person name="Castoe T.A."/>
            <person name="Crawford N.G."/>
            <person name="Densmore L.D."/>
            <person name="Drew J.C."/>
            <person name="Edwards S.V."/>
            <person name="Faircloth B.C."/>
            <person name="Fujita M.K."/>
            <person name="Greenwold M.J."/>
            <person name="Hoffmann F.G."/>
            <person name="Howard J.M."/>
            <person name="Iguchi T."/>
            <person name="Janes D.E."/>
            <person name="Khan S.Y."/>
            <person name="Kohno S."/>
            <person name="de Koning A.J."/>
            <person name="Lance S.L."/>
            <person name="McCarthy F.M."/>
            <person name="McCormack J.E."/>
            <person name="Merchant M.E."/>
            <person name="Peterson D.G."/>
            <person name="Pollock D.D."/>
            <person name="Pourmand N."/>
            <person name="Raney B.J."/>
            <person name="Roessler K.A."/>
            <person name="Sanford J.R."/>
            <person name="Sawyer R.H."/>
            <person name="Schmidt C.J."/>
            <person name="Triplett E.W."/>
            <person name="Tuberville T.D."/>
            <person name="Venegas-Anaya M."/>
            <person name="Howard J.T."/>
            <person name="Jarvis E.D."/>
            <person name="Guillette L.J.Jr."/>
            <person name="Glenn T.C."/>
            <person name="Green R.E."/>
            <person name="Ray D.A."/>
        </authorList>
    </citation>
    <scope>NUCLEOTIDE SEQUENCE [LARGE SCALE GENOMIC DNA]</scope>
    <source>
        <strain evidence="2">KSC_2009_1</strain>
    </source>
</reference>
<feature type="compositionally biased region" description="Basic and acidic residues" evidence="1">
    <location>
        <begin position="66"/>
        <end position="87"/>
    </location>
</feature>